<gene>
    <name evidence="2" type="ORF">ACFPZF_37395</name>
</gene>
<reference evidence="3" key="1">
    <citation type="journal article" date="2019" name="Int. J. Syst. Evol. Microbiol.">
        <title>The Global Catalogue of Microorganisms (GCM) 10K type strain sequencing project: providing services to taxonomists for standard genome sequencing and annotation.</title>
        <authorList>
            <consortium name="The Broad Institute Genomics Platform"/>
            <consortium name="The Broad Institute Genome Sequencing Center for Infectious Disease"/>
            <person name="Wu L."/>
            <person name="Ma J."/>
        </authorList>
    </citation>
    <scope>NUCLEOTIDE SEQUENCE [LARGE SCALE GENOMIC DNA]</scope>
    <source>
        <strain evidence="3">CGMCC 4.1622</strain>
    </source>
</reference>
<evidence type="ECO:0000313" key="2">
    <source>
        <dbReference type="EMBL" id="MFC5647005.1"/>
    </source>
</evidence>
<dbReference type="Gene3D" id="3.90.25.10">
    <property type="entry name" value="UDP-galactose 4-epimerase, domain 1"/>
    <property type="match status" value="1"/>
</dbReference>
<comment type="caution">
    <text evidence="2">The sequence shown here is derived from an EMBL/GenBank/DDBJ whole genome shotgun (WGS) entry which is preliminary data.</text>
</comment>
<organism evidence="2 3">
    <name type="scientific">Kitasatospora cinereorecta</name>
    <dbReference type="NCBI Taxonomy" id="285560"/>
    <lineage>
        <taxon>Bacteria</taxon>
        <taxon>Bacillati</taxon>
        <taxon>Actinomycetota</taxon>
        <taxon>Actinomycetes</taxon>
        <taxon>Kitasatosporales</taxon>
        <taxon>Streptomycetaceae</taxon>
        <taxon>Kitasatospora</taxon>
    </lineage>
</organism>
<feature type="domain" description="NmrA-like" evidence="1">
    <location>
        <begin position="2"/>
        <end position="260"/>
    </location>
</feature>
<dbReference type="InterPro" id="IPR008030">
    <property type="entry name" value="NmrA-like"/>
</dbReference>
<dbReference type="SUPFAM" id="SSF51735">
    <property type="entry name" value="NAD(P)-binding Rossmann-fold domains"/>
    <property type="match status" value="1"/>
</dbReference>
<dbReference type="RefSeq" id="WP_346149093.1">
    <property type="nucleotide sequence ID" value="NZ_BAAAUA010000064.1"/>
</dbReference>
<proteinExistence type="predicted"/>
<keyword evidence="3" id="KW-1185">Reference proteome</keyword>
<name>A0ABW0VS19_9ACTN</name>
<sequence>MIVIMGAAGATGGATLRSLAALGVPTRALSRDPGRLAATLATALDRPARDQLAPARPEIRPADAADAQSLRAAFRGARQLFLTMANGPHQVRYELNAIEAAVDCGVEHIVKVSAPAAEPDSPVAVSRGHHLVEEQLRSSGIPTTVLRPYAFMQKLLLLAPGIAAAGVVHSAMGTARCNYVDVRDIGDAAAAVLTRSELSGGTYPLTGGRAYSHPELTALLGELLGRPIRCVDLGPSELHAHLTTRAGMPDWLATHVVEIQQLARVRRETPDDTLLRLTGRAPRTLEAFLTENLHRFR</sequence>
<evidence type="ECO:0000259" key="1">
    <source>
        <dbReference type="Pfam" id="PF05368"/>
    </source>
</evidence>
<dbReference type="Proteomes" id="UP001596066">
    <property type="component" value="Unassembled WGS sequence"/>
</dbReference>
<dbReference type="Pfam" id="PF05368">
    <property type="entry name" value="NmrA"/>
    <property type="match status" value="1"/>
</dbReference>
<evidence type="ECO:0000313" key="3">
    <source>
        <dbReference type="Proteomes" id="UP001596066"/>
    </source>
</evidence>
<dbReference type="InterPro" id="IPR036291">
    <property type="entry name" value="NAD(P)-bd_dom_sf"/>
</dbReference>
<protein>
    <submittedName>
        <fullName evidence="2">NmrA family NAD(P)-binding protein</fullName>
    </submittedName>
</protein>
<dbReference type="PANTHER" id="PTHR43162:SF1">
    <property type="entry name" value="PRESTALK A DIFFERENTIATION PROTEIN A"/>
    <property type="match status" value="1"/>
</dbReference>
<dbReference type="InterPro" id="IPR051604">
    <property type="entry name" value="Ergot_Alk_Oxidoreductase"/>
</dbReference>
<accession>A0ABW0VS19</accession>
<dbReference type="EMBL" id="JBHSOC010000125">
    <property type="protein sequence ID" value="MFC5647005.1"/>
    <property type="molecule type" value="Genomic_DNA"/>
</dbReference>
<dbReference type="Gene3D" id="3.40.50.720">
    <property type="entry name" value="NAD(P)-binding Rossmann-like Domain"/>
    <property type="match status" value="1"/>
</dbReference>
<dbReference type="PANTHER" id="PTHR43162">
    <property type="match status" value="1"/>
</dbReference>